<gene>
    <name evidence="1" type="ORF">UFOPK4175_00160</name>
</gene>
<dbReference type="EMBL" id="CAFBPX010000015">
    <property type="protein sequence ID" value="CAB5029264.1"/>
    <property type="molecule type" value="Genomic_DNA"/>
</dbReference>
<dbReference type="SFLD" id="SFLDG01129">
    <property type="entry name" value="C1.5:_HAD__Beta-PGM__Phosphata"/>
    <property type="match status" value="1"/>
</dbReference>
<dbReference type="InterPro" id="IPR023198">
    <property type="entry name" value="PGP-like_dom2"/>
</dbReference>
<dbReference type="InterPro" id="IPR036412">
    <property type="entry name" value="HAD-like_sf"/>
</dbReference>
<dbReference type="PANTHER" id="PTHR18901">
    <property type="entry name" value="2-DEOXYGLUCOSE-6-PHOSPHATE PHOSPHATASE 2"/>
    <property type="match status" value="1"/>
</dbReference>
<evidence type="ECO:0000313" key="1">
    <source>
        <dbReference type="EMBL" id="CAB5029264.1"/>
    </source>
</evidence>
<dbReference type="CDD" id="cd07505">
    <property type="entry name" value="HAD_BPGM-like"/>
    <property type="match status" value="1"/>
</dbReference>
<dbReference type="AlphaFoldDB" id="A0A6J7RKN7"/>
<dbReference type="NCBIfam" id="TIGR01509">
    <property type="entry name" value="HAD-SF-IA-v3"/>
    <property type="match status" value="1"/>
</dbReference>
<dbReference type="InterPro" id="IPR006439">
    <property type="entry name" value="HAD-SF_hydro_IA"/>
</dbReference>
<dbReference type="SFLD" id="SFLDS00003">
    <property type="entry name" value="Haloacid_Dehalogenase"/>
    <property type="match status" value="1"/>
</dbReference>
<dbReference type="SUPFAM" id="SSF56784">
    <property type="entry name" value="HAD-like"/>
    <property type="match status" value="1"/>
</dbReference>
<organism evidence="1">
    <name type="scientific">freshwater metagenome</name>
    <dbReference type="NCBI Taxonomy" id="449393"/>
    <lineage>
        <taxon>unclassified sequences</taxon>
        <taxon>metagenomes</taxon>
        <taxon>ecological metagenomes</taxon>
    </lineage>
</organism>
<dbReference type="Pfam" id="PF00702">
    <property type="entry name" value="Hydrolase"/>
    <property type="match status" value="1"/>
</dbReference>
<name>A0A6J7RKN7_9ZZZZ</name>
<dbReference type="InterPro" id="IPR023214">
    <property type="entry name" value="HAD_sf"/>
</dbReference>
<dbReference type="Gene3D" id="1.10.150.240">
    <property type="entry name" value="Putative phosphatase, domain 2"/>
    <property type="match status" value="1"/>
</dbReference>
<reference evidence="1" key="1">
    <citation type="submission" date="2020-05" db="EMBL/GenBank/DDBJ databases">
        <authorList>
            <person name="Chiriac C."/>
            <person name="Salcher M."/>
            <person name="Ghai R."/>
            <person name="Kavagutti S V."/>
        </authorList>
    </citation>
    <scope>NUCLEOTIDE SEQUENCE</scope>
</reference>
<dbReference type="SFLD" id="SFLDG01135">
    <property type="entry name" value="C1.5.6:_HAD__Beta-PGM__Phospha"/>
    <property type="match status" value="1"/>
</dbReference>
<sequence length="220" mass="22668">MSLPAAVIFDNDGLTLDSEELWTQSEKQLFAAHGIEFNDAHKIALLGNSGPHAATILARELGRPDEEGPALVEEMDRLVYVALEAGCEPMPGAVALLTALADAGVPVALCSNSPRTFVDRAIAAAGVEHFFGTIVTAEDVPHGKPAPDPYLETARRLGVDATGCVALEDSPPGAASAAAAGMTVYVIPSFSEADFAGAEDQIFSSLADPELLAAIGLTAA</sequence>
<dbReference type="Gene3D" id="3.40.50.1000">
    <property type="entry name" value="HAD superfamily/HAD-like"/>
    <property type="match status" value="1"/>
</dbReference>
<proteinExistence type="predicted"/>
<protein>
    <submittedName>
        <fullName evidence="1">Unannotated protein</fullName>
    </submittedName>
</protein>
<dbReference type="PANTHER" id="PTHR18901:SF38">
    <property type="entry name" value="PSEUDOURIDINE-5'-PHOSPHATASE"/>
    <property type="match status" value="1"/>
</dbReference>
<accession>A0A6J7RKN7</accession>